<dbReference type="AlphaFoldDB" id="A0A8C1NT16"/>
<dbReference type="Ensembl" id="ENSCCRT00010107318.1">
    <property type="protein sequence ID" value="ENSCCRP00010096780.1"/>
    <property type="gene ID" value="ENSCCRG00010042376.1"/>
</dbReference>
<reference evidence="3" key="1">
    <citation type="submission" date="2025-08" db="UniProtKB">
        <authorList>
            <consortium name="Ensembl"/>
        </authorList>
    </citation>
    <scope>IDENTIFICATION</scope>
</reference>
<organism evidence="3 4">
    <name type="scientific">Cyprinus carpio</name>
    <name type="common">Common carp</name>
    <dbReference type="NCBI Taxonomy" id="7962"/>
    <lineage>
        <taxon>Eukaryota</taxon>
        <taxon>Metazoa</taxon>
        <taxon>Chordata</taxon>
        <taxon>Craniata</taxon>
        <taxon>Vertebrata</taxon>
        <taxon>Euteleostomi</taxon>
        <taxon>Actinopterygii</taxon>
        <taxon>Neopterygii</taxon>
        <taxon>Teleostei</taxon>
        <taxon>Ostariophysi</taxon>
        <taxon>Cypriniformes</taxon>
        <taxon>Cyprinidae</taxon>
        <taxon>Cyprininae</taxon>
        <taxon>Cyprinus</taxon>
    </lineage>
</organism>
<evidence type="ECO:0000256" key="1">
    <source>
        <dbReference type="SAM" id="MobiDB-lite"/>
    </source>
</evidence>
<evidence type="ECO:0000313" key="4">
    <source>
        <dbReference type="Proteomes" id="UP000694427"/>
    </source>
</evidence>
<keyword evidence="4" id="KW-1185">Reference proteome</keyword>
<feature type="compositionally biased region" description="Basic and acidic residues" evidence="1">
    <location>
        <begin position="340"/>
        <end position="350"/>
    </location>
</feature>
<feature type="region of interest" description="Disordered" evidence="1">
    <location>
        <begin position="334"/>
        <end position="358"/>
    </location>
</feature>
<dbReference type="Proteomes" id="UP000694427">
    <property type="component" value="Unplaced"/>
</dbReference>
<dbReference type="InterPro" id="IPR031736">
    <property type="entry name" value="REXO1-like_dom"/>
</dbReference>
<reference evidence="3" key="2">
    <citation type="submission" date="2025-09" db="UniProtKB">
        <authorList>
            <consortium name="Ensembl"/>
        </authorList>
    </citation>
    <scope>IDENTIFICATION</scope>
</reference>
<evidence type="ECO:0000259" key="2">
    <source>
        <dbReference type="Pfam" id="PF15870"/>
    </source>
</evidence>
<dbReference type="Pfam" id="PF15870">
    <property type="entry name" value="EloA-BP1"/>
    <property type="match status" value="1"/>
</dbReference>
<feature type="region of interest" description="Disordered" evidence="1">
    <location>
        <begin position="239"/>
        <end position="265"/>
    </location>
</feature>
<protein>
    <recommendedName>
        <fullName evidence="2">RNA exonuclease 1 homolog-like domain-containing protein</fullName>
    </recommendedName>
</protein>
<feature type="compositionally biased region" description="Polar residues" evidence="1">
    <location>
        <begin position="239"/>
        <end position="254"/>
    </location>
</feature>
<evidence type="ECO:0000313" key="3">
    <source>
        <dbReference type="Ensembl" id="ENSCCRP00010096780.1"/>
    </source>
</evidence>
<sequence>MFPSTALFDETDCPLFRWGRCNRPCLYNHGKDDTSGVMTTADLGDPEATSANGASHTTEDNYACLKELERINKEIKAAKSETSQSDSDSAGLCSEKYLRTTKAKDLNGNHLRKKKKKKKKPVSTTSGLKYVVDCARPKTDLEYDPCSNFSADFLSSSSVDSKLRSTDKVDTEHNLKNNRTGKKFQLLSSHFDDSDNEACVGIIPVGAVVQLWANLHLNVPEGNFALPVTLIPTTMSIQRPPQPAPSVQLSQTLHPPQPANHTPAKIGAKVPHDVRQHYVNLFVEEFLKSFVTVQDAFEKVCSGRRKNVYDRSINKLKYQSIAVNALKRLKSQNILPAKAPSERDQHESRGDVPLNTQALQGPGDLTLYDMLRVNNFSFKHKDKADFAFQYGDTKKGISDREYRSVTTILEKS</sequence>
<proteinExistence type="predicted"/>
<name>A0A8C1NT16_CYPCA</name>
<feature type="domain" description="RNA exonuclease 1 homolog-like" evidence="2">
    <location>
        <begin position="263"/>
        <end position="345"/>
    </location>
</feature>
<accession>A0A8C1NT16</accession>